<feature type="domain" description="Response regulatory" evidence="7">
    <location>
        <begin position="4"/>
        <end position="120"/>
    </location>
</feature>
<dbReference type="EMBL" id="CP000252">
    <property type="protein sequence ID" value="ABC77013.1"/>
    <property type="molecule type" value="Genomic_DNA"/>
</dbReference>
<dbReference type="Proteomes" id="UP000001933">
    <property type="component" value="Chromosome"/>
</dbReference>
<dbReference type="PANTHER" id="PTHR43214">
    <property type="entry name" value="TWO-COMPONENT RESPONSE REGULATOR"/>
    <property type="match status" value="1"/>
</dbReference>
<dbReference type="PROSITE" id="PS00622">
    <property type="entry name" value="HTH_LUXR_1"/>
    <property type="match status" value="1"/>
</dbReference>
<accession>Q2LSF1</accession>
<feature type="domain" description="HTH luxR-type" evidence="6">
    <location>
        <begin position="146"/>
        <end position="211"/>
    </location>
</feature>
<dbReference type="PANTHER" id="PTHR43214:SF41">
    <property type="entry name" value="NITRATE_NITRITE RESPONSE REGULATOR PROTEIN NARP"/>
    <property type="match status" value="1"/>
</dbReference>
<name>Q2LSF1_SYNAS</name>
<feature type="modified residue" description="4-aspartylphosphate" evidence="5">
    <location>
        <position position="55"/>
    </location>
</feature>
<dbReference type="Pfam" id="PF00072">
    <property type="entry name" value="Response_reg"/>
    <property type="match status" value="1"/>
</dbReference>
<keyword evidence="9" id="KW-1185">Reference proteome</keyword>
<dbReference type="InterPro" id="IPR016032">
    <property type="entry name" value="Sig_transdc_resp-reg_C-effctor"/>
</dbReference>
<dbReference type="SMART" id="SM00448">
    <property type="entry name" value="REC"/>
    <property type="match status" value="1"/>
</dbReference>
<dbReference type="InterPro" id="IPR039420">
    <property type="entry name" value="WalR-like"/>
</dbReference>
<keyword evidence="3" id="KW-0238">DNA-binding</keyword>
<dbReference type="STRING" id="56780.SYN_01019"/>
<dbReference type="InterPro" id="IPR000792">
    <property type="entry name" value="Tscrpt_reg_LuxR_C"/>
</dbReference>
<evidence type="ECO:0000313" key="9">
    <source>
        <dbReference type="Proteomes" id="UP000001933"/>
    </source>
</evidence>
<dbReference type="InterPro" id="IPR001789">
    <property type="entry name" value="Sig_transdc_resp-reg_receiver"/>
</dbReference>
<sequence length="217" mass="23555">MCVNVLLADDHKIVRDGLRTLLETHGSMNVVAEAENGQKTITLARELHPEIIIMDISMPDMNGIDATRKITSDLPGIKVIALSMHADRHFVIGMLEAGASGYLLKDCAFEELVNAIQTVLSNHTYLSPTIADIVVKNYVHKAAGTSVVVSSELTPRERELLQLLAEGLSAKQIAANLHVSVKTVETHRRNITQKLGVGSVAELIKYAIREGLTTVGT</sequence>
<dbReference type="Pfam" id="PF00196">
    <property type="entry name" value="GerE"/>
    <property type="match status" value="1"/>
</dbReference>
<evidence type="ECO:0000256" key="2">
    <source>
        <dbReference type="ARBA" id="ARBA00023015"/>
    </source>
</evidence>
<dbReference type="GO" id="GO:0006355">
    <property type="term" value="P:regulation of DNA-templated transcription"/>
    <property type="evidence" value="ECO:0007669"/>
    <property type="project" value="InterPro"/>
</dbReference>
<dbReference type="PROSITE" id="PS50043">
    <property type="entry name" value="HTH_LUXR_2"/>
    <property type="match status" value="1"/>
</dbReference>
<proteinExistence type="predicted"/>
<dbReference type="GO" id="GO:0000160">
    <property type="term" value="P:phosphorelay signal transduction system"/>
    <property type="evidence" value="ECO:0007669"/>
    <property type="project" value="InterPro"/>
</dbReference>
<keyword evidence="1 5" id="KW-0597">Phosphoprotein</keyword>
<evidence type="ECO:0000313" key="8">
    <source>
        <dbReference type="EMBL" id="ABC77013.1"/>
    </source>
</evidence>
<dbReference type="Gene3D" id="3.40.50.2300">
    <property type="match status" value="1"/>
</dbReference>
<evidence type="ECO:0000256" key="4">
    <source>
        <dbReference type="ARBA" id="ARBA00023163"/>
    </source>
</evidence>
<evidence type="ECO:0000256" key="5">
    <source>
        <dbReference type="PROSITE-ProRule" id="PRU00169"/>
    </source>
</evidence>
<dbReference type="PRINTS" id="PR00038">
    <property type="entry name" value="HTHLUXR"/>
</dbReference>
<evidence type="ECO:0000259" key="6">
    <source>
        <dbReference type="PROSITE" id="PS50043"/>
    </source>
</evidence>
<protein>
    <submittedName>
        <fullName evidence="8">Two-component response regulator</fullName>
    </submittedName>
</protein>
<dbReference type="CDD" id="cd06170">
    <property type="entry name" value="LuxR_C_like"/>
    <property type="match status" value="1"/>
</dbReference>
<dbReference type="SMART" id="SM00421">
    <property type="entry name" value="HTH_LUXR"/>
    <property type="match status" value="1"/>
</dbReference>
<reference evidence="8 9" key="1">
    <citation type="journal article" date="2007" name="Proc. Natl. Acad. Sci. U.S.A.">
        <title>The genome of Syntrophus aciditrophicus: life at the thermodynamic limit of microbial growth.</title>
        <authorList>
            <person name="McInerney M.J."/>
            <person name="Rohlin L."/>
            <person name="Mouttaki H."/>
            <person name="Kim U."/>
            <person name="Krupp R.S."/>
            <person name="Rios-Hernandez L."/>
            <person name="Sieber J."/>
            <person name="Struchtemeyer C.G."/>
            <person name="Bhattacharyya A."/>
            <person name="Campbell J.W."/>
            <person name="Gunsalus R.P."/>
        </authorList>
    </citation>
    <scope>NUCLEOTIDE SEQUENCE [LARGE SCALE GENOMIC DNA]</scope>
    <source>
        <strain evidence="8 9">SB</strain>
    </source>
</reference>
<dbReference type="HOGENOM" id="CLU_000445_90_1_7"/>
<dbReference type="AlphaFoldDB" id="Q2LSF1"/>
<dbReference type="GO" id="GO:0003677">
    <property type="term" value="F:DNA binding"/>
    <property type="evidence" value="ECO:0007669"/>
    <property type="project" value="UniProtKB-KW"/>
</dbReference>
<dbReference type="RefSeq" id="WP_011417042.1">
    <property type="nucleotide sequence ID" value="NC_007759.1"/>
</dbReference>
<dbReference type="eggNOG" id="COG2197">
    <property type="taxonomic scope" value="Bacteria"/>
</dbReference>
<evidence type="ECO:0000259" key="7">
    <source>
        <dbReference type="PROSITE" id="PS50110"/>
    </source>
</evidence>
<dbReference type="SUPFAM" id="SSF52172">
    <property type="entry name" value="CheY-like"/>
    <property type="match status" value="1"/>
</dbReference>
<evidence type="ECO:0000256" key="3">
    <source>
        <dbReference type="ARBA" id="ARBA00023125"/>
    </source>
</evidence>
<keyword evidence="2" id="KW-0805">Transcription regulation</keyword>
<organism evidence="8 9">
    <name type="scientific">Syntrophus aciditrophicus (strain SB)</name>
    <dbReference type="NCBI Taxonomy" id="56780"/>
    <lineage>
        <taxon>Bacteria</taxon>
        <taxon>Pseudomonadati</taxon>
        <taxon>Thermodesulfobacteriota</taxon>
        <taxon>Syntrophia</taxon>
        <taxon>Syntrophales</taxon>
        <taxon>Syntrophaceae</taxon>
        <taxon>Syntrophus</taxon>
    </lineage>
</organism>
<evidence type="ECO:0000256" key="1">
    <source>
        <dbReference type="ARBA" id="ARBA00022553"/>
    </source>
</evidence>
<dbReference type="KEGG" id="sat:SYN_01019"/>
<keyword evidence="4" id="KW-0804">Transcription</keyword>
<dbReference type="OrthoDB" id="9780312at2"/>
<dbReference type="InterPro" id="IPR058245">
    <property type="entry name" value="NreC/VraR/RcsB-like_REC"/>
</dbReference>
<dbReference type="InterPro" id="IPR011006">
    <property type="entry name" value="CheY-like_superfamily"/>
</dbReference>
<dbReference type="PROSITE" id="PS50110">
    <property type="entry name" value="RESPONSE_REGULATORY"/>
    <property type="match status" value="1"/>
</dbReference>
<dbReference type="SUPFAM" id="SSF46894">
    <property type="entry name" value="C-terminal effector domain of the bipartite response regulators"/>
    <property type="match status" value="1"/>
</dbReference>
<gene>
    <name evidence="8" type="ORF">SYN_01019</name>
</gene>
<dbReference type="CDD" id="cd17535">
    <property type="entry name" value="REC_NarL-like"/>
    <property type="match status" value="1"/>
</dbReference>
<dbReference type="InParanoid" id="Q2LSF1"/>